<dbReference type="GO" id="GO:0006508">
    <property type="term" value="P:proteolysis"/>
    <property type="evidence" value="ECO:0007669"/>
    <property type="project" value="UniProtKB-KW"/>
</dbReference>
<evidence type="ECO:0000256" key="1">
    <source>
        <dbReference type="SAM" id="MobiDB-lite"/>
    </source>
</evidence>
<dbReference type="Proteomes" id="UP001454036">
    <property type="component" value="Unassembled WGS sequence"/>
</dbReference>
<keyword evidence="2" id="KW-0645">Protease</keyword>
<dbReference type="AlphaFoldDB" id="A0AAV3RB98"/>
<organism evidence="2 3">
    <name type="scientific">Lithospermum erythrorhizon</name>
    <name type="common">Purple gromwell</name>
    <name type="synonym">Lithospermum officinale var. erythrorhizon</name>
    <dbReference type="NCBI Taxonomy" id="34254"/>
    <lineage>
        <taxon>Eukaryota</taxon>
        <taxon>Viridiplantae</taxon>
        <taxon>Streptophyta</taxon>
        <taxon>Embryophyta</taxon>
        <taxon>Tracheophyta</taxon>
        <taxon>Spermatophyta</taxon>
        <taxon>Magnoliopsida</taxon>
        <taxon>eudicotyledons</taxon>
        <taxon>Gunneridae</taxon>
        <taxon>Pentapetalae</taxon>
        <taxon>asterids</taxon>
        <taxon>lamiids</taxon>
        <taxon>Boraginales</taxon>
        <taxon>Boraginaceae</taxon>
        <taxon>Boraginoideae</taxon>
        <taxon>Lithospermeae</taxon>
        <taxon>Lithospermum</taxon>
    </lineage>
</organism>
<keyword evidence="3" id="KW-1185">Reference proteome</keyword>
<gene>
    <name evidence="2" type="ORF">LIER_41289</name>
</gene>
<name>A0AAV3RB98_LITER</name>
<evidence type="ECO:0000313" key="2">
    <source>
        <dbReference type="EMBL" id="GAA0172173.1"/>
    </source>
</evidence>
<reference evidence="2 3" key="1">
    <citation type="submission" date="2024-01" db="EMBL/GenBank/DDBJ databases">
        <title>The complete chloroplast genome sequence of Lithospermum erythrorhizon: insights into the phylogenetic relationship among Boraginaceae species and the maternal lineages of purple gromwells.</title>
        <authorList>
            <person name="Okada T."/>
            <person name="Watanabe K."/>
        </authorList>
    </citation>
    <scope>NUCLEOTIDE SEQUENCE [LARGE SCALE GENOMIC DNA]</scope>
</reference>
<dbReference type="GO" id="GO:0008233">
    <property type="term" value="F:peptidase activity"/>
    <property type="evidence" value="ECO:0007669"/>
    <property type="project" value="UniProtKB-KW"/>
</dbReference>
<protein>
    <submittedName>
        <fullName evidence="2">Serine protease</fullName>
    </submittedName>
</protein>
<accession>A0AAV3RB98</accession>
<dbReference type="InterPro" id="IPR050585">
    <property type="entry name" value="Xaa-Pro_dipeptidyl-ppase/CocE"/>
</dbReference>
<proteinExistence type="predicted"/>
<sequence length="173" mass="18914">MAQQSHSSVESSTSETQKITAPYGTWKSPLTADLVSCSDKRLNGCAVDAHGRLFCLEGRPIEGGRPVLVKSAEDEGGEDIDITPKEFAERTKVQDSESGGAFCISGDTIVFSNCADQRLYRQSTSSTVYFTDLTHSQLCPQFYESISLQRLCHDVCNLFSASTKFQSNLPLLS</sequence>
<dbReference type="EMBL" id="BAABME010025457">
    <property type="protein sequence ID" value="GAA0172173.1"/>
    <property type="molecule type" value="Genomic_DNA"/>
</dbReference>
<comment type="caution">
    <text evidence="2">The sequence shown here is derived from an EMBL/GenBank/DDBJ whole genome shotgun (WGS) entry which is preliminary data.</text>
</comment>
<dbReference type="PANTHER" id="PTHR43056:SF5">
    <property type="entry name" value="PEPTIDASE S9 PROLYL OLIGOPEPTIDASE CATALYTIC DOMAIN-CONTAINING PROTEIN"/>
    <property type="match status" value="1"/>
</dbReference>
<evidence type="ECO:0000313" key="3">
    <source>
        <dbReference type="Proteomes" id="UP001454036"/>
    </source>
</evidence>
<keyword evidence="2" id="KW-0378">Hydrolase</keyword>
<feature type="region of interest" description="Disordered" evidence="1">
    <location>
        <begin position="1"/>
        <end position="20"/>
    </location>
</feature>
<dbReference type="PANTHER" id="PTHR43056">
    <property type="entry name" value="PEPTIDASE S9 PROLYL OLIGOPEPTIDASE"/>
    <property type="match status" value="1"/>
</dbReference>
<feature type="compositionally biased region" description="Low complexity" evidence="1">
    <location>
        <begin position="1"/>
        <end position="17"/>
    </location>
</feature>